<comment type="caution">
    <text evidence="2">The sequence shown here is derived from an EMBL/GenBank/DDBJ whole genome shotgun (WGS) entry which is preliminary data.</text>
</comment>
<reference evidence="2 3" key="1">
    <citation type="journal article" date="2016" name="Int. J. Syst. Evol. Microbiol.">
        <title>Labrenzia salina sp. nov., isolated from the rhizosphere of the halophyte Arthrocnemum macrostachyum.</title>
        <authorList>
            <person name="Camacho M."/>
            <person name="Redondo-Gomez S."/>
            <person name="Rodriguez-Llorente I."/>
            <person name="Rohde M."/>
            <person name="Sproer C."/>
            <person name="Schumann P."/>
            <person name="Klenk H.P."/>
            <person name="Montero-Calasanz M.D.C."/>
        </authorList>
    </citation>
    <scope>NUCLEOTIDE SEQUENCE [LARGE SCALE GENOMIC DNA]</scope>
    <source>
        <strain evidence="2 3">DSM 29163</strain>
    </source>
</reference>
<accession>A0ABT3R9D9</accession>
<proteinExistence type="predicted"/>
<dbReference type="InterPro" id="IPR022254">
    <property type="entry name" value="DUF3775"/>
</dbReference>
<dbReference type="Proteomes" id="UP001300261">
    <property type="component" value="Unassembled WGS sequence"/>
</dbReference>
<sequence length="146" mass="16345">MKRGHVVDAGQTELAIPLEKVCYIIFKARELDAKDVVTEPDPGSNPSDDNDLAVLEDHPDDPVSEELTSLISNLSVDEQIDLVALMWLGREDYSSEDWEQVRSEAADAHNERTAEYLCGHPLLADYLSDALSMLNHSCTDYEMDHL</sequence>
<evidence type="ECO:0000313" key="3">
    <source>
        <dbReference type="Proteomes" id="UP001300261"/>
    </source>
</evidence>
<evidence type="ECO:0000256" key="1">
    <source>
        <dbReference type="SAM" id="MobiDB-lite"/>
    </source>
</evidence>
<name>A0ABT3R9D9_9HYPH</name>
<protein>
    <submittedName>
        <fullName evidence="2">DUF3775 domain-containing protein</fullName>
    </submittedName>
</protein>
<feature type="region of interest" description="Disordered" evidence="1">
    <location>
        <begin position="36"/>
        <end position="64"/>
    </location>
</feature>
<dbReference type="Pfam" id="PF12616">
    <property type="entry name" value="DUF3775"/>
    <property type="match status" value="1"/>
</dbReference>
<dbReference type="EMBL" id="JAPEVI010000003">
    <property type="protein sequence ID" value="MCX2725677.1"/>
    <property type="molecule type" value="Genomic_DNA"/>
</dbReference>
<organism evidence="2 3">
    <name type="scientific">Roseibium salinum</name>
    <dbReference type="NCBI Taxonomy" id="1604349"/>
    <lineage>
        <taxon>Bacteria</taxon>
        <taxon>Pseudomonadati</taxon>
        <taxon>Pseudomonadota</taxon>
        <taxon>Alphaproteobacteria</taxon>
        <taxon>Hyphomicrobiales</taxon>
        <taxon>Stappiaceae</taxon>
        <taxon>Roseibium</taxon>
    </lineage>
</organism>
<evidence type="ECO:0000313" key="2">
    <source>
        <dbReference type="EMBL" id="MCX2725677.1"/>
    </source>
</evidence>
<gene>
    <name evidence="2" type="ORF">ON753_25515</name>
</gene>
<dbReference type="RefSeq" id="WP_265966786.1">
    <property type="nucleotide sequence ID" value="NZ_JAPEVI010000003.1"/>
</dbReference>
<keyword evidence="3" id="KW-1185">Reference proteome</keyword>